<dbReference type="InterPro" id="IPR007852">
    <property type="entry name" value="Cdc73/Parafibromin"/>
</dbReference>
<dbReference type="GO" id="GO:0006368">
    <property type="term" value="P:transcription elongation by RNA polymerase II"/>
    <property type="evidence" value="ECO:0007669"/>
    <property type="project" value="InterPro"/>
</dbReference>
<evidence type="ECO:0000256" key="3">
    <source>
        <dbReference type="ARBA" id="ARBA00023163"/>
    </source>
</evidence>
<evidence type="ECO:0000256" key="4">
    <source>
        <dbReference type="ARBA" id="ARBA00023242"/>
    </source>
</evidence>
<proteinExistence type="inferred from homology"/>
<keyword evidence="3" id="KW-0804">Transcription</keyword>
<protein>
    <recommendedName>
        <fullName evidence="6">Cell division control protein 73 C-terminal domain-containing protein</fullName>
    </recommendedName>
</protein>
<dbReference type="InterPro" id="IPR038103">
    <property type="entry name" value="CDC73_C_sf"/>
</dbReference>
<gene>
    <name evidence="7" type="ORF">LTRI10_LOCUS37008</name>
</gene>
<reference evidence="7 8" key="1">
    <citation type="submission" date="2024-04" db="EMBL/GenBank/DDBJ databases">
        <authorList>
            <person name="Fracassetti M."/>
        </authorList>
    </citation>
    <scope>NUCLEOTIDE SEQUENCE [LARGE SCALE GENOMIC DNA]</scope>
</reference>
<comment type="similarity">
    <text evidence="2">Belongs to the CDC73 family.</text>
</comment>
<evidence type="ECO:0000313" key="8">
    <source>
        <dbReference type="Proteomes" id="UP001497516"/>
    </source>
</evidence>
<dbReference type="InterPro" id="IPR031336">
    <property type="entry name" value="CDC73_C"/>
</dbReference>
<accession>A0AAV2FG32</accession>
<evidence type="ECO:0000259" key="6">
    <source>
        <dbReference type="Pfam" id="PF05179"/>
    </source>
</evidence>
<keyword evidence="4" id="KW-0539">Nucleus</keyword>
<dbReference type="EMBL" id="OZ034819">
    <property type="protein sequence ID" value="CAL1396653.1"/>
    <property type="molecule type" value="Genomic_DNA"/>
</dbReference>
<evidence type="ECO:0000256" key="1">
    <source>
        <dbReference type="ARBA" id="ARBA00004123"/>
    </source>
</evidence>
<comment type="subcellular location">
    <subcellularLocation>
        <location evidence="1">Nucleus</location>
    </subcellularLocation>
</comment>
<evidence type="ECO:0000256" key="5">
    <source>
        <dbReference type="SAM" id="Phobius"/>
    </source>
</evidence>
<keyword evidence="5" id="KW-0472">Membrane</keyword>
<dbReference type="Proteomes" id="UP001497516">
    <property type="component" value="Chromosome 6"/>
</dbReference>
<keyword evidence="8" id="KW-1185">Reference proteome</keyword>
<name>A0AAV2FG32_9ROSI</name>
<evidence type="ECO:0000256" key="2">
    <source>
        <dbReference type="ARBA" id="ARBA00010427"/>
    </source>
</evidence>
<dbReference type="GO" id="GO:0032968">
    <property type="term" value="P:positive regulation of transcription elongation by RNA polymerase II"/>
    <property type="evidence" value="ECO:0007669"/>
    <property type="project" value="TreeGrafter"/>
</dbReference>
<dbReference type="AlphaFoldDB" id="A0AAV2FG32"/>
<dbReference type="Gene3D" id="3.40.50.11990">
    <property type="entry name" value="RNA polymerase II accessory factor, Cdc73 C-terminal domain"/>
    <property type="match status" value="1"/>
</dbReference>
<keyword evidence="5" id="KW-1133">Transmembrane helix</keyword>
<dbReference type="PANTHER" id="PTHR12466">
    <property type="entry name" value="CDC73 DOMAIN PROTEIN"/>
    <property type="match status" value="1"/>
</dbReference>
<dbReference type="GO" id="GO:0000993">
    <property type="term" value="F:RNA polymerase II complex binding"/>
    <property type="evidence" value="ECO:0007669"/>
    <property type="project" value="TreeGrafter"/>
</dbReference>
<feature type="transmembrane region" description="Helical" evidence="5">
    <location>
        <begin position="114"/>
        <end position="132"/>
    </location>
</feature>
<dbReference type="PANTHER" id="PTHR12466:SF8">
    <property type="entry name" value="PARAFIBROMIN"/>
    <property type="match status" value="1"/>
</dbReference>
<keyword evidence="5" id="KW-0812">Transmembrane</keyword>
<organism evidence="7 8">
    <name type="scientific">Linum trigynum</name>
    <dbReference type="NCBI Taxonomy" id="586398"/>
    <lineage>
        <taxon>Eukaryota</taxon>
        <taxon>Viridiplantae</taxon>
        <taxon>Streptophyta</taxon>
        <taxon>Embryophyta</taxon>
        <taxon>Tracheophyta</taxon>
        <taxon>Spermatophyta</taxon>
        <taxon>Magnoliopsida</taxon>
        <taxon>eudicotyledons</taxon>
        <taxon>Gunneridae</taxon>
        <taxon>Pentapetalae</taxon>
        <taxon>rosids</taxon>
        <taxon>fabids</taxon>
        <taxon>Malpighiales</taxon>
        <taxon>Linaceae</taxon>
        <taxon>Linum</taxon>
    </lineage>
</organism>
<dbReference type="GO" id="GO:0016593">
    <property type="term" value="C:Cdc73/Paf1 complex"/>
    <property type="evidence" value="ECO:0007669"/>
    <property type="project" value="InterPro"/>
</dbReference>
<evidence type="ECO:0000313" key="7">
    <source>
        <dbReference type="EMBL" id="CAL1396653.1"/>
    </source>
</evidence>
<feature type="domain" description="Cell division control protein 73 C-terminal" evidence="6">
    <location>
        <begin position="48"/>
        <end position="118"/>
    </location>
</feature>
<sequence length="134" mass="15468">MRWLQFRDEAETKREKLGKECVPDFDNDLQCERVSGGWGVHTSGCEGEANERGEASLTVQKKFSTDRSKVMTAYEVRDKPSALKSDDWDRVVAVFVLRKEWQFKDWPYKDQVQILANLVVLIIGKVVIGLFTRL</sequence>
<dbReference type="Pfam" id="PF05179">
    <property type="entry name" value="CDC73_C"/>
    <property type="match status" value="1"/>
</dbReference>